<feature type="compositionally biased region" description="Basic residues" evidence="3">
    <location>
        <begin position="14"/>
        <end position="27"/>
    </location>
</feature>
<dbReference type="RefSeq" id="WP_124081398.1">
    <property type="nucleotide sequence ID" value="NZ_UWPJ01000030.1"/>
</dbReference>
<organism evidence="4 5">
    <name type="scientific">Pigmentiphaga humi</name>
    <dbReference type="NCBI Taxonomy" id="2478468"/>
    <lineage>
        <taxon>Bacteria</taxon>
        <taxon>Pseudomonadati</taxon>
        <taxon>Pseudomonadota</taxon>
        <taxon>Betaproteobacteria</taxon>
        <taxon>Burkholderiales</taxon>
        <taxon>Alcaligenaceae</taxon>
        <taxon>Pigmentiphaga</taxon>
    </lineage>
</organism>
<dbReference type="InterPro" id="IPR011335">
    <property type="entry name" value="Restrct_endonuc-II-like"/>
</dbReference>
<dbReference type="SUPFAM" id="SSF52980">
    <property type="entry name" value="Restriction endonuclease-like"/>
    <property type="match status" value="1"/>
</dbReference>
<name>A0A3P4B840_9BURK</name>
<dbReference type="NCBIfam" id="TIGR00252">
    <property type="entry name" value="YraN family protein"/>
    <property type="match status" value="1"/>
</dbReference>
<evidence type="ECO:0000256" key="3">
    <source>
        <dbReference type="SAM" id="MobiDB-lite"/>
    </source>
</evidence>
<dbReference type="InterPro" id="IPR003509">
    <property type="entry name" value="UPF0102_YraN-like"/>
</dbReference>
<dbReference type="Pfam" id="PF02021">
    <property type="entry name" value="UPF0102"/>
    <property type="match status" value="1"/>
</dbReference>
<gene>
    <name evidence="4" type="ORF">PIGHUM_03890</name>
</gene>
<dbReference type="PANTHER" id="PTHR34039:SF1">
    <property type="entry name" value="UPF0102 PROTEIN YRAN"/>
    <property type="match status" value="1"/>
</dbReference>
<accession>A0A3P4B840</accession>
<evidence type="ECO:0000256" key="1">
    <source>
        <dbReference type="ARBA" id="ARBA00006738"/>
    </source>
</evidence>
<proteinExistence type="inferred from homology"/>
<reference evidence="4 5" key="1">
    <citation type="submission" date="2018-10" db="EMBL/GenBank/DDBJ databases">
        <authorList>
            <person name="Criscuolo A."/>
        </authorList>
    </citation>
    <scope>NUCLEOTIDE SEQUENCE [LARGE SCALE GENOMIC DNA]</scope>
    <source>
        <strain evidence="4">DnA1</strain>
    </source>
</reference>
<evidence type="ECO:0000256" key="2">
    <source>
        <dbReference type="HAMAP-Rule" id="MF_00048"/>
    </source>
</evidence>
<feature type="compositionally biased region" description="Low complexity" evidence="3">
    <location>
        <begin position="28"/>
        <end position="45"/>
    </location>
</feature>
<dbReference type="Proteomes" id="UP000277294">
    <property type="component" value="Unassembled WGS sequence"/>
</dbReference>
<keyword evidence="5" id="KW-1185">Reference proteome</keyword>
<dbReference type="HAMAP" id="MF_00048">
    <property type="entry name" value="UPF0102"/>
    <property type="match status" value="1"/>
</dbReference>
<dbReference type="CDD" id="cd20736">
    <property type="entry name" value="PoNe_Nuclease"/>
    <property type="match status" value="1"/>
</dbReference>
<evidence type="ECO:0000313" key="4">
    <source>
        <dbReference type="EMBL" id="VCU71800.1"/>
    </source>
</evidence>
<dbReference type="OrthoDB" id="9794876at2"/>
<dbReference type="EMBL" id="UWPJ01000030">
    <property type="protein sequence ID" value="VCU71800.1"/>
    <property type="molecule type" value="Genomic_DNA"/>
</dbReference>
<sequence length="158" mass="17091">MTSPDPAHALAHAAQRRAVRKRRRRAAARPSGAAPPAARSPAQQAGDRAEDRALAWLRAAGLRLVARNASCRAGEIDLIMQDGAVLVFVEVRARTAARYGGAAASVTPAKQRRLALAARHFLHTRWRGPLPPCRFDVLAFEAAGPPRWIRHAFDATLA</sequence>
<dbReference type="GO" id="GO:0003676">
    <property type="term" value="F:nucleic acid binding"/>
    <property type="evidence" value="ECO:0007669"/>
    <property type="project" value="InterPro"/>
</dbReference>
<evidence type="ECO:0000313" key="5">
    <source>
        <dbReference type="Proteomes" id="UP000277294"/>
    </source>
</evidence>
<dbReference type="NCBIfam" id="NF009150">
    <property type="entry name" value="PRK12497.1-3"/>
    <property type="match status" value="1"/>
</dbReference>
<dbReference type="PANTHER" id="PTHR34039">
    <property type="entry name" value="UPF0102 PROTEIN YRAN"/>
    <property type="match status" value="1"/>
</dbReference>
<dbReference type="AlphaFoldDB" id="A0A3P4B840"/>
<feature type="region of interest" description="Disordered" evidence="3">
    <location>
        <begin position="1"/>
        <end position="46"/>
    </location>
</feature>
<comment type="similarity">
    <text evidence="1 2">Belongs to the UPF0102 family.</text>
</comment>
<protein>
    <recommendedName>
        <fullName evidence="2">UPF0102 protein PIGHUM_03890</fullName>
    </recommendedName>
</protein>
<dbReference type="Gene3D" id="3.40.1350.10">
    <property type="match status" value="1"/>
</dbReference>
<dbReference type="InterPro" id="IPR011856">
    <property type="entry name" value="tRNA_endonuc-like_dom_sf"/>
</dbReference>